<comment type="caution">
    <text evidence="4">The sequence shown here is derived from an EMBL/GenBank/DDBJ whole genome shotgun (WGS) entry which is preliminary data.</text>
</comment>
<gene>
    <name evidence="4" type="primary">oppC</name>
    <name evidence="4" type="ORF">I551_6455</name>
</gene>
<keyword evidence="3" id="KW-0472">Membrane</keyword>
<dbReference type="PANTHER" id="PTHR43386">
    <property type="entry name" value="OLIGOPEPTIDE TRANSPORT SYSTEM PERMEASE PROTEIN APPC"/>
    <property type="match status" value="1"/>
</dbReference>
<evidence type="ECO:0000256" key="3">
    <source>
        <dbReference type="ARBA" id="ARBA00022519"/>
    </source>
</evidence>
<dbReference type="InterPro" id="IPR050366">
    <property type="entry name" value="BP-dependent_transpt_permease"/>
</dbReference>
<dbReference type="PANTHER" id="PTHR43386:SF2">
    <property type="entry name" value="OLIGOPEPTIDE TRANSPORT SYSTEM PERMEASE PROTEIN OPPC"/>
    <property type="match status" value="1"/>
</dbReference>
<evidence type="ECO:0000256" key="2">
    <source>
        <dbReference type="ARBA" id="ARBA00022448"/>
    </source>
</evidence>
<dbReference type="Proteomes" id="UP000020681">
    <property type="component" value="Unassembled WGS sequence"/>
</dbReference>
<proteinExistence type="predicted"/>
<keyword evidence="5" id="KW-1185">Reference proteome</keyword>
<organism evidence="4 5">
    <name type="scientific">Mycobacterium ulcerans str. Harvey</name>
    <dbReference type="NCBI Taxonomy" id="1299332"/>
    <lineage>
        <taxon>Bacteria</taxon>
        <taxon>Bacillati</taxon>
        <taxon>Actinomycetota</taxon>
        <taxon>Actinomycetes</taxon>
        <taxon>Mycobacteriales</taxon>
        <taxon>Mycobacteriaceae</taxon>
        <taxon>Mycobacterium</taxon>
        <taxon>Mycobacterium ulcerans group</taxon>
    </lineage>
</organism>
<evidence type="ECO:0000313" key="4">
    <source>
        <dbReference type="EMBL" id="EUA87088.1"/>
    </source>
</evidence>
<name>A0ABN0QR59_MYCUL</name>
<keyword evidence="3" id="KW-0997">Cell inner membrane</keyword>
<dbReference type="EMBL" id="JAOL01000166">
    <property type="protein sequence ID" value="EUA87088.1"/>
    <property type="molecule type" value="Genomic_DNA"/>
</dbReference>
<comment type="subcellular location">
    <subcellularLocation>
        <location evidence="1">Cell inner membrane</location>
        <topology evidence="1">Multi-pass membrane protein</topology>
    </subcellularLocation>
</comment>
<evidence type="ECO:0000256" key="1">
    <source>
        <dbReference type="ARBA" id="ARBA00004429"/>
    </source>
</evidence>
<keyword evidence="2" id="KW-0813">Transport</keyword>
<keyword evidence="3" id="KW-1003">Cell membrane</keyword>
<reference evidence="4 5" key="1">
    <citation type="submission" date="2014-01" db="EMBL/GenBank/DDBJ databases">
        <authorList>
            <person name="Dobos K."/>
            <person name="Lenaerts A."/>
            <person name="Ordway D."/>
            <person name="DeGroote M.A."/>
            <person name="Parker T."/>
            <person name="Sizemore C."/>
            <person name="Tallon L.J."/>
            <person name="Sadzewicz L.K."/>
            <person name="Sengamalay N."/>
            <person name="Fraser C.M."/>
            <person name="Hine E."/>
            <person name="Shefchek K.A."/>
            <person name="Das S.P."/>
            <person name="Tettelin H."/>
        </authorList>
    </citation>
    <scope>NUCLEOTIDE SEQUENCE [LARGE SCALE GENOMIC DNA]</scope>
    <source>
        <strain evidence="4 5">Harvey</strain>
    </source>
</reference>
<protein>
    <submittedName>
        <fullName evidence="4">Oligopeptide-transport integral membrane ABC transporter OppC domain protein</fullName>
    </submittedName>
</protein>
<sequence>MASLAVLVVLFVGCYALPSVLPYSYEDLDFDALLQPPSTRHWLGTNALGQDLLAQTLRACRNPCSSASLWR</sequence>
<accession>A0ABN0QR59</accession>
<evidence type="ECO:0000313" key="5">
    <source>
        <dbReference type="Proteomes" id="UP000020681"/>
    </source>
</evidence>